<evidence type="ECO:0000313" key="4">
    <source>
        <dbReference type="Proteomes" id="UP000604825"/>
    </source>
</evidence>
<accession>A0A811R6L3</accession>
<feature type="domain" description="F-box protein AT5G49610-like beta-propeller" evidence="2">
    <location>
        <begin position="97"/>
        <end position="378"/>
    </location>
</feature>
<dbReference type="Gene3D" id="1.20.1280.50">
    <property type="match status" value="1"/>
</dbReference>
<proteinExistence type="predicted"/>
<dbReference type="Proteomes" id="UP000604825">
    <property type="component" value="Unassembled WGS sequence"/>
</dbReference>
<dbReference type="SUPFAM" id="SSF81383">
    <property type="entry name" value="F-box domain"/>
    <property type="match status" value="1"/>
</dbReference>
<evidence type="ECO:0008006" key="5">
    <source>
        <dbReference type="Google" id="ProtNLM"/>
    </source>
</evidence>
<evidence type="ECO:0000259" key="2">
    <source>
        <dbReference type="Pfam" id="PF23635"/>
    </source>
</evidence>
<keyword evidence="4" id="KW-1185">Reference proteome</keyword>
<feature type="domain" description="F-box" evidence="1">
    <location>
        <begin position="13"/>
        <end position="52"/>
    </location>
</feature>
<reference evidence="3" key="1">
    <citation type="submission" date="2020-10" db="EMBL/GenBank/DDBJ databases">
        <authorList>
            <person name="Han B."/>
            <person name="Lu T."/>
            <person name="Zhao Q."/>
            <person name="Huang X."/>
            <person name="Zhao Y."/>
        </authorList>
    </citation>
    <scope>NUCLEOTIDE SEQUENCE</scope>
</reference>
<dbReference type="EMBL" id="CAJGYO010000013">
    <property type="protein sequence ID" value="CAD6265702.1"/>
    <property type="molecule type" value="Genomic_DNA"/>
</dbReference>
<dbReference type="OrthoDB" id="693928at2759"/>
<gene>
    <name evidence="3" type="ORF">NCGR_LOCUS49007</name>
</gene>
<dbReference type="InterPro" id="IPR056594">
    <property type="entry name" value="AT5G49610-like_b-prop"/>
</dbReference>
<dbReference type="PANTHER" id="PTHR32133:SF386">
    <property type="entry name" value="F-BOX DOMAIN-CONTAINING PROTEIN"/>
    <property type="match status" value="1"/>
</dbReference>
<organism evidence="3 4">
    <name type="scientific">Miscanthus lutarioriparius</name>
    <dbReference type="NCBI Taxonomy" id="422564"/>
    <lineage>
        <taxon>Eukaryota</taxon>
        <taxon>Viridiplantae</taxon>
        <taxon>Streptophyta</taxon>
        <taxon>Embryophyta</taxon>
        <taxon>Tracheophyta</taxon>
        <taxon>Spermatophyta</taxon>
        <taxon>Magnoliopsida</taxon>
        <taxon>Liliopsida</taxon>
        <taxon>Poales</taxon>
        <taxon>Poaceae</taxon>
        <taxon>PACMAD clade</taxon>
        <taxon>Panicoideae</taxon>
        <taxon>Andropogonodae</taxon>
        <taxon>Andropogoneae</taxon>
        <taxon>Saccharinae</taxon>
        <taxon>Miscanthus</taxon>
    </lineage>
</organism>
<dbReference type="InterPro" id="IPR001810">
    <property type="entry name" value="F-box_dom"/>
</dbReference>
<dbReference type="InterPro" id="IPR036047">
    <property type="entry name" value="F-box-like_dom_sf"/>
</dbReference>
<protein>
    <recommendedName>
        <fullName evidence="5">F-box domain-containing protein</fullName>
    </recommendedName>
</protein>
<dbReference type="Pfam" id="PF12937">
    <property type="entry name" value="F-box-like"/>
    <property type="match status" value="1"/>
</dbReference>
<comment type="caution">
    <text evidence="3">The sequence shown here is derived from an EMBL/GenBank/DDBJ whole genome shotgun (WGS) entry which is preliminary data.</text>
</comment>
<dbReference type="Pfam" id="PF23635">
    <property type="entry name" value="Beta-prop_AT5G49610-like"/>
    <property type="match status" value="1"/>
</dbReference>
<evidence type="ECO:0000313" key="3">
    <source>
        <dbReference type="EMBL" id="CAD6265702.1"/>
    </source>
</evidence>
<name>A0A811R6L3_9POAL</name>
<evidence type="ECO:0000259" key="1">
    <source>
        <dbReference type="Pfam" id="PF12937"/>
    </source>
</evidence>
<sequence>MQPPAPLTDDLIDEILIRIPPNDPASLFHAALVCKPWYRVASDPGFRRRFCARHHQGPPPVLGVLCNTSGHAGTSRFIPTSSLRFRQPLPDRRRWLVLDSRHGRVLLTNWDRERGPVDDPLVIWDPITGDHLKLPELPRQQEWTSWNAAVLCAAGGCDHLNCRRGPFLVAVVGCGHGVLFGLVYSSEAGYWSLPTNCVEHADVDYLACAALVGNALYFKSEICIQTFRSKIIKYDLSTWKMSAFYLPYEMSLWSTFTIDLPLSHLEHGPRIVLMATEDDARLGFGAVRDSKLYLWEWEAGSGSVGDAGWAQSKVIDLRTLLPADANSISTELVGFADGVALFFVQTVDGLFSIDLKSGQVKKVYNGGDIDSVVPYMAFCTPGLGAISAGQELGAGASRASKVQVAGASSSKS</sequence>
<dbReference type="PANTHER" id="PTHR32133">
    <property type="entry name" value="OS07G0120400 PROTEIN"/>
    <property type="match status" value="1"/>
</dbReference>
<dbReference type="AlphaFoldDB" id="A0A811R6L3"/>